<keyword evidence="3" id="KW-1185">Reference proteome</keyword>
<comment type="caution">
    <text evidence="2">The sequence shown here is derived from an EMBL/GenBank/DDBJ whole genome shotgun (WGS) entry which is preliminary data.</text>
</comment>
<evidence type="ECO:0000313" key="3">
    <source>
        <dbReference type="Proteomes" id="UP001163846"/>
    </source>
</evidence>
<sequence length="159" mass="17910">MREQRTPRLDEGTTNAETRRGKQERRDKSSERGTPRQDDLGTQPSSHLNQFHPTARSTPQDILRPLSSFNPTTKASPVPSNSHRTNNTSSNLYSILMSSHKENEAWKEAEVSEDRGFLPSKSNSGRRNAPFYKVLQGMPIAVDAFKYGTIPGIDAYFLM</sequence>
<evidence type="ECO:0000256" key="1">
    <source>
        <dbReference type="SAM" id="MobiDB-lite"/>
    </source>
</evidence>
<evidence type="ECO:0000313" key="2">
    <source>
        <dbReference type="EMBL" id="KAJ3838576.1"/>
    </source>
</evidence>
<dbReference type="Proteomes" id="UP001163846">
    <property type="component" value="Unassembled WGS sequence"/>
</dbReference>
<feature type="region of interest" description="Disordered" evidence="1">
    <location>
        <begin position="1"/>
        <end position="91"/>
    </location>
</feature>
<gene>
    <name evidence="2" type="ORF">F5878DRAFT_681847</name>
</gene>
<dbReference type="AlphaFoldDB" id="A0AA38UEQ7"/>
<feature type="compositionally biased region" description="Low complexity" evidence="1">
    <location>
        <begin position="80"/>
        <end position="91"/>
    </location>
</feature>
<reference evidence="2" key="1">
    <citation type="submission" date="2022-08" db="EMBL/GenBank/DDBJ databases">
        <authorList>
            <consortium name="DOE Joint Genome Institute"/>
            <person name="Min B."/>
            <person name="Riley R."/>
            <person name="Sierra-Patev S."/>
            <person name="Naranjo-Ortiz M."/>
            <person name="Looney B."/>
            <person name="Konkel Z."/>
            <person name="Slot J.C."/>
            <person name="Sakamoto Y."/>
            <person name="Steenwyk J.L."/>
            <person name="Rokas A."/>
            <person name="Carro J."/>
            <person name="Camarero S."/>
            <person name="Ferreira P."/>
            <person name="Molpeceres G."/>
            <person name="Ruiz-Duenas F.J."/>
            <person name="Serrano A."/>
            <person name="Henrissat B."/>
            <person name="Drula E."/>
            <person name="Hughes K.W."/>
            <person name="Mata J.L."/>
            <person name="Ishikawa N.K."/>
            <person name="Vargas-Isla R."/>
            <person name="Ushijima S."/>
            <person name="Smith C.A."/>
            <person name="Ahrendt S."/>
            <person name="Andreopoulos W."/>
            <person name="He G."/>
            <person name="Labutti K."/>
            <person name="Lipzen A."/>
            <person name="Ng V."/>
            <person name="Sandor L."/>
            <person name="Barry K."/>
            <person name="Martinez A.T."/>
            <person name="Xiao Y."/>
            <person name="Gibbons J.G."/>
            <person name="Terashima K."/>
            <person name="Hibbett D.S."/>
            <person name="Grigoriev I.V."/>
        </authorList>
    </citation>
    <scope>NUCLEOTIDE SEQUENCE</scope>
    <source>
        <strain evidence="2">TFB9207</strain>
    </source>
</reference>
<feature type="compositionally biased region" description="Polar residues" evidence="1">
    <location>
        <begin position="40"/>
        <end position="60"/>
    </location>
</feature>
<dbReference type="InterPro" id="IPR036866">
    <property type="entry name" value="RibonucZ/Hydroxyglut_hydro"/>
</dbReference>
<dbReference type="EMBL" id="MU806175">
    <property type="protein sequence ID" value="KAJ3838576.1"/>
    <property type="molecule type" value="Genomic_DNA"/>
</dbReference>
<feature type="compositionally biased region" description="Polar residues" evidence="1">
    <location>
        <begin position="67"/>
        <end position="79"/>
    </location>
</feature>
<proteinExistence type="predicted"/>
<dbReference type="Gene3D" id="3.60.15.10">
    <property type="entry name" value="Ribonuclease Z/Hydroxyacylglutathione hydrolase-like"/>
    <property type="match status" value="1"/>
</dbReference>
<name>A0AA38UEQ7_9AGAR</name>
<feature type="compositionally biased region" description="Basic and acidic residues" evidence="1">
    <location>
        <begin position="1"/>
        <end position="39"/>
    </location>
</feature>
<protein>
    <submittedName>
        <fullName evidence="2">Uncharacterized protein</fullName>
    </submittedName>
</protein>
<accession>A0AA38UEQ7</accession>
<organism evidence="2 3">
    <name type="scientific">Lentinula raphanica</name>
    <dbReference type="NCBI Taxonomy" id="153919"/>
    <lineage>
        <taxon>Eukaryota</taxon>
        <taxon>Fungi</taxon>
        <taxon>Dikarya</taxon>
        <taxon>Basidiomycota</taxon>
        <taxon>Agaricomycotina</taxon>
        <taxon>Agaricomycetes</taxon>
        <taxon>Agaricomycetidae</taxon>
        <taxon>Agaricales</taxon>
        <taxon>Marasmiineae</taxon>
        <taxon>Omphalotaceae</taxon>
        <taxon>Lentinula</taxon>
    </lineage>
</organism>